<keyword evidence="2" id="KW-0496">Mitochondrion</keyword>
<name>A0A872YN51_9NEOP</name>
<keyword evidence="1" id="KW-0472">Membrane</keyword>
<proteinExistence type="predicted"/>
<organism evidence="2">
    <name type="scientific">Anabolia furcata</name>
    <dbReference type="NCBI Taxonomy" id="1875130"/>
    <lineage>
        <taxon>Eukaryota</taxon>
        <taxon>Metazoa</taxon>
        <taxon>Ecdysozoa</taxon>
        <taxon>Arthropoda</taxon>
        <taxon>Hexapoda</taxon>
        <taxon>Insecta</taxon>
        <taxon>Pterygota</taxon>
        <taxon>Neoptera</taxon>
        <taxon>Endopterygota</taxon>
        <taxon>Trichoptera</taxon>
        <taxon>Integripalpia</taxon>
        <taxon>Plenitentoria</taxon>
        <taxon>Limnephiloidea</taxon>
        <taxon>Limnephilidae</taxon>
        <taxon>Limnephilinae</taxon>
        <taxon>Limnephilini</taxon>
        <taxon>Anabolia</taxon>
    </lineage>
</organism>
<protein>
    <submittedName>
        <fullName evidence="2">ATP synthase F0 subunit 8</fullName>
    </submittedName>
</protein>
<gene>
    <name evidence="2" type="primary">ATP8</name>
</gene>
<reference evidence="2" key="1">
    <citation type="submission" date="2020-08" db="EMBL/GenBank/DDBJ databases">
        <authorList>
            <person name="Langkjaer E.M.R."/>
            <person name="Leerhoei F."/>
        </authorList>
    </citation>
    <scope>NUCLEOTIDE SEQUENCE</scope>
    <source>
        <strain evidence="2">DM1318</strain>
    </source>
</reference>
<dbReference type="AlphaFoldDB" id="A0A872YN51"/>
<keyword evidence="1" id="KW-0812">Transmembrane</keyword>
<accession>A0A872YN51</accession>
<geneLocation type="mitochondrion" evidence="2"/>
<sequence length="45" mass="5642">MPQMMPLNWMFLYILTNLIFFTFMIYNYFNLNFFTNNYTTNLKPN</sequence>
<keyword evidence="1" id="KW-1133">Transmembrane helix</keyword>
<evidence type="ECO:0000256" key="1">
    <source>
        <dbReference type="SAM" id="Phobius"/>
    </source>
</evidence>
<feature type="transmembrane region" description="Helical" evidence="1">
    <location>
        <begin position="7"/>
        <end position="29"/>
    </location>
</feature>
<dbReference type="EMBL" id="MT941920">
    <property type="protein sequence ID" value="QOY24537.1"/>
    <property type="molecule type" value="Genomic_DNA"/>
</dbReference>
<evidence type="ECO:0000313" key="2">
    <source>
        <dbReference type="EMBL" id="QOY24537.1"/>
    </source>
</evidence>